<dbReference type="GeneID" id="36382812"/>
<reference evidence="2 3" key="1">
    <citation type="submission" date="2014-09" db="EMBL/GenBank/DDBJ databases">
        <authorList>
            <person name="Martin A.A."/>
        </authorList>
    </citation>
    <scope>NUCLEOTIDE SEQUENCE</scope>
    <source>
        <strain evidence="3">ED321</strain>
        <strain evidence="2">ED321 Heterogonic</strain>
    </source>
</reference>
<feature type="transmembrane region" description="Helical" evidence="1">
    <location>
        <begin position="91"/>
        <end position="115"/>
    </location>
</feature>
<name>A0A090LL43_STRRB</name>
<dbReference type="WormBase" id="SRAE_2000506700">
    <property type="protein sequence ID" value="SRP03781"/>
    <property type="gene ID" value="WBGene00265319"/>
</dbReference>
<dbReference type="WBParaSite" id="SRAE_2000506700.1">
    <property type="protein sequence ID" value="SRAE_2000506700.1"/>
    <property type="gene ID" value="WBGene00265319"/>
</dbReference>
<evidence type="ECO:0000313" key="2">
    <source>
        <dbReference type="EMBL" id="CEF70435.1"/>
    </source>
</evidence>
<dbReference type="CTD" id="36382812"/>
<keyword evidence="1" id="KW-0472">Membrane</keyword>
<dbReference type="RefSeq" id="XP_024509632.1">
    <property type="nucleotide sequence ID" value="XM_024644031.1"/>
</dbReference>
<organism evidence="2">
    <name type="scientific">Strongyloides ratti</name>
    <name type="common">Parasitic roundworm</name>
    <dbReference type="NCBI Taxonomy" id="34506"/>
    <lineage>
        <taxon>Eukaryota</taxon>
        <taxon>Metazoa</taxon>
        <taxon>Ecdysozoa</taxon>
        <taxon>Nematoda</taxon>
        <taxon>Chromadorea</taxon>
        <taxon>Rhabditida</taxon>
        <taxon>Tylenchina</taxon>
        <taxon>Panagrolaimomorpha</taxon>
        <taxon>Strongyloidoidea</taxon>
        <taxon>Strongyloididae</taxon>
        <taxon>Strongyloides</taxon>
    </lineage>
</organism>
<keyword evidence="1" id="KW-0812">Transmembrane</keyword>
<gene>
    <name evidence="2 4 5" type="ORF">SRAE_2000506700</name>
</gene>
<sequence>MNNEINIPYFGEIILKKNNKSKKNKSETLNINIYSTKKPYLKKKLTKNFPETKLDPFTYNNVNVLSTTLVYDNNVYNTSSDKQKPVKSYNIAAIIFVNAVIIVSIIFIIVIFYVCKKNKVTKEKIYKKIKKSECLNGNIGKKIENIKIDVENYHNQKYLLNKITNKNKFKNTLEEIPQNNYSKLVETNMSQKPNSQSISFKSNDTFNILESTTSKKNIEKNLYRVKCNKSCVQQSKPVIYANVGNITWRKNEKDLSLFSFQISSSSEQLE</sequence>
<proteinExistence type="predicted"/>
<dbReference type="EMBL" id="LN609529">
    <property type="protein sequence ID" value="CEF70435.1"/>
    <property type="molecule type" value="Genomic_DNA"/>
</dbReference>
<evidence type="ECO:0000256" key="1">
    <source>
        <dbReference type="SAM" id="Phobius"/>
    </source>
</evidence>
<accession>A0A090LL43</accession>
<evidence type="ECO:0000313" key="4">
    <source>
        <dbReference type="WBParaSite" id="SRAE_2000506700.1"/>
    </source>
</evidence>
<keyword evidence="1" id="KW-1133">Transmembrane helix</keyword>
<keyword evidence="3" id="KW-1185">Reference proteome</keyword>
<dbReference type="AlphaFoldDB" id="A0A090LL43"/>
<dbReference type="Proteomes" id="UP000035682">
    <property type="component" value="Unplaced"/>
</dbReference>
<evidence type="ECO:0000313" key="5">
    <source>
        <dbReference type="WormBase" id="SRAE_2000506700"/>
    </source>
</evidence>
<reference evidence="4" key="2">
    <citation type="submission" date="2020-12" db="UniProtKB">
        <authorList>
            <consortium name="WormBaseParasite"/>
        </authorList>
    </citation>
    <scope>IDENTIFICATION</scope>
</reference>
<evidence type="ECO:0000313" key="3">
    <source>
        <dbReference type="Proteomes" id="UP000035682"/>
    </source>
</evidence>
<protein>
    <submittedName>
        <fullName evidence="2 4">Uncharacterized protein</fullName>
    </submittedName>
</protein>